<gene>
    <name evidence="1" type="ORF">EVA_14717</name>
</gene>
<dbReference type="AlphaFoldDB" id="J9G5V2"/>
<protein>
    <submittedName>
        <fullName evidence="1">Uncharacterized protein</fullName>
    </submittedName>
</protein>
<accession>J9G5V2</accession>
<proteinExistence type="predicted"/>
<comment type="caution">
    <text evidence="1">The sequence shown here is derived from an EMBL/GenBank/DDBJ whole genome shotgun (WGS) entry which is preliminary data.</text>
</comment>
<organism evidence="1">
    <name type="scientific">gut metagenome</name>
    <dbReference type="NCBI Taxonomy" id="749906"/>
    <lineage>
        <taxon>unclassified sequences</taxon>
        <taxon>metagenomes</taxon>
        <taxon>organismal metagenomes</taxon>
    </lineage>
</organism>
<name>J9G5V2_9ZZZZ</name>
<evidence type="ECO:0000313" key="1">
    <source>
        <dbReference type="EMBL" id="EJW97177.1"/>
    </source>
</evidence>
<reference evidence="1" key="1">
    <citation type="journal article" date="2012" name="PLoS ONE">
        <title>Gene sets for utilization of primary and secondary nutrition supplies in the distal gut of endangered iberian lynx.</title>
        <authorList>
            <person name="Alcaide M."/>
            <person name="Messina E."/>
            <person name="Richter M."/>
            <person name="Bargiela R."/>
            <person name="Peplies J."/>
            <person name="Huws S.A."/>
            <person name="Newbold C.J."/>
            <person name="Golyshin P.N."/>
            <person name="Simon M.A."/>
            <person name="Lopez G."/>
            <person name="Yakimov M.M."/>
            <person name="Ferrer M."/>
        </authorList>
    </citation>
    <scope>NUCLEOTIDE SEQUENCE</scope>
</reference>
<sequence length="88" mass="10075">MHLVARVDALRRVTYLEIHPCPEPGDTLKQWQAILLSAAWVYGGLIHHIVARLQHRAHGACGAKERREVWLIMVVDWRGDSYYEEGGT</sequence>
<dbReference type="EMBL" id="AMCI01004901">
    <property type="protein sequence ID" value="EJW97177.1"/>
    <property type="molecule type" value="Genomic_DNA"/>
</dbReference>